<dbReference type="PANTHER" id="PTHR14021">
    <property type="entry name" value="IRON-SULFUR CLUSTER CO-CHAPERONE PROTEIN HSCB"/>
    <property type="match status" value="1"/>
</dbReference>
<sequence length="176" mass="20234">MQNHFALFKLPEQFAMDRQALDTAYREIQRLVHPDRFVNAPASDKRAALQWASLANDAYQTLRNPLKRAAYLCSLNGFPLDAETSGPSMPPDFIFEQIEWREHLDNAKIDKDLGALETLGEHLRKRTAEQMTLIENALNNRQFSSAVQEVRKMMFLQKFAEEISFAFDALDKTDPT</sequence>
<proteinExistence type="inferred from homology"/>
<dbReference type="HAMAP" id="MF_00682">
    <property type="entry name" value="HscB"/>
    <property type="match status" value="1"/>
</dbReference>
<dbReference type="SMART" id="SM00271">
    <property type="entry name" value="DnaJ"/>
    <property type="match status" value="1"/>
</dbReference>
<dbReference type="InterPro" id="IPR001623">
    <property type="entry name" value="DnaJ_domain"/>
</dbReference>
<dbReference type="GO" id="GO:0001671">
    <property type="term" value="F:ATPase activator activity"/>
    <property type="evidence" value="ECO:0007669"/>
    <property type="project" value="InterPro"/>
</dbReference>
<keyword evidence="7" id="KW-1185">Reference proteome</keyword>
<dbReference type="InterPro" id="IPR004640">
    <property type="entry name" value="HscB"/>
</dbReference>
<dbReference type="KEGG" id="ovb:NB640_08560"/>
<evidence type="ECO:0000256" key="4">
    <source>
        <dbReference type="HAMAP-Rule" id="MF_00682"/>
    </source>
</evidence>
<dbReference type="InterPro" id="IPR036386">
    <property type="entry name" value="HscB_C_sf"/>
</dbReference>
<organism evidence="6 7">
    <name type="scientific">Oxalobacter vibrioformis</name>
    <dbReference type="NCBI Taxonomy" id="933080"/>
    <lineage>
        <taxon>Bacteria</taxon>
        <taxon>Pseudomonadati</taxon>
        <taxon>Pseudomonadota</taxon>
        <taxon>Betaproteobacteria</taxon>
        <taxon>Burkholderiales</taxon>
        <taxon>Oxalobacteraceae</taxon>
        <taxon>Oxalobacter</taxon>
    </lineage>
</organism>
<dbReference type="GO" id="GO:1990230">
    <property type="term" value="C:iron-sulfur cluster transfer complex"/>
    <property type="evidence" value="ECO:0007669"/>
    <property type="project" value="TreeGrafter"/>
</dbReference>
<dbReference type="GO" id="GO:0044571">
    <property type="term" value="P:[2Fe-2S] cluster assembly"/>
    <property type="evidence" value="ECO:0007669"/>
    <property type="project" value="InterPro"/>
</dbReference>
<dbReference type="NCBIfam" id="TIGR00714">
    <property type="entry name" value="hscB"/>
    <property type="match status" value="1"/>
</dbReference>
<evidence type="ECO:0000313" key="6">
    <source>
        <dbReference type="EMBL" id="WAW09311.1"/>
    </source>
</evidence>
<dbReference type="AlphaFoldDB" id="A0A9E9LW06"/>
<comment type="subunit">
    <text evidence="4">Interacts with HscA and stimulates its ATPase activity.</text>
</comment>
<evidence type="ECO:0000256" key="2">
    <source>
        <dbReference type="ARBA" id="ARBA00023186"/>
    </source>
</evidence>
<evidence type="ECO:0000313" key="7">
    <source>
        <dbReference type="Proteomes" id="UP001156215"/>
    </source>
</evidence>
<name>A0A9E9LW06_9BURK</name>
<keyword evidence="2 4" id="KW-0143">Chaperone</keyword>
<dbReference type="GO" id="GO:0006457">
    <property type="term" value="P:protein folding"/>
    <property type="evidence" value="ECO:0007669"/>
    <property type="project" value="UniProtKB-UniRule"/>
</dbReference>
<evidence type="ECO:0000256" key="1">
    <source>
        <dbReference type="ARBA" id="ARBA00010476"/>
    </source>
</evidence>
<dbReference type="CDD" id="cd06257">
    <property type="entry name" value="DnaJ"/>
    <property type="match status" value="1"/>
</dbReference>
<gene>
    <name evidence="4 6" type="primary">hscB</name>
    <name evidence="6" type="ORF">NB640_08560</name>
</gene>
<protein>
    <recommendedName>
        <fullName evidence="4">Co-chaperone protein HscB homolog</fullName>
    </recommendedName>
</protein>
<dbReference type="SUPFAM" id="SSF46565">
    <property type="entry name" value="Chaperone J-domain"/>
    <property type="match status" value="1"/>
</dbReference>
<reference evidence="6" key="1">
    <citation type="journal article" date="2022" name="Front. Microbiol.">
        <title>New perspectives on an old grouping: The genomic and phenotypic variability of Oxalobacter formigenes and the implications for calcium oxalate stone prevention.</title>
        <authorList>
            <person name="Chmiel J.A."/>
            <person name="Carr C."/>
            <person name="Stuivenberg G.A."/>
            <person name="Venema R."/>
            <person name="Chanyi R.M."/>
            <person name="Al K.F."/>
            <person name="Giguere D."/>
            <person name="Say H."/>
            <person name="Akouris P.P."/>
            <person name="Dominguez Romero S.A."/>
            <person name="Kwong A."/>
            <person name="Tai V."/>
            <person name="Koval S.F."/>
            <person name="Razvi H."/>
            <person name="Bjazevic J."/>
            <person name="Burton J.P."/>
        </authorList>
    </citation>
    <scope>NUCLEOTIDE SEQUENCE</scope>
    <source>
        <strain evidence="6">WoOx3</strain>
    </source>
</reference>
<dbReference type="SUPFAM" id="SSF47144">
    <property type="entry name" value="HSC20 (HSCB), C-terminal oligomerisation domain"/>
    <property type="match status" value="1"/>
</dbReference>
<comment type="function">
    <text evidence="3 4">Co-chaperone involved in the maturation of iron-sulfur cluster-containing proteins. Seems to help targeting proteins to be folded toward HscA.</text>
</comment>
<dbReference type="PANTHER" id="PTHR14021:SF15">
    <property type="entry name" value="IRON-SULFUR CLUSTER CO-CHAPERONE PROTEIN HSCB"/>
    <property type="match status" value="1"/>
</dbReference>
<feature type="domain" description="J" evidence="5">
    <location>
        <begin position="3"/>
        <end position="75"/>
    </location>
</feature>
<dbReference type="GO" id="GO:0051087">
    <property type="term" value="F:protein-folding chaperone binding"/>
    <property type="evidence" value="ECO:0007669"/>
    <property type="project" value="InterPro"/>
</dbReference>
<dbReference type="Gene3D" id="1.20.1280.20">
    <property type="entry name" value="HscB, C-terminal domain"/>
    <property type="match status" value="1"/>
</dbReference>
<evidence type="ECO:0000259" key="5">
    <source>
        <dbReference type="PROSITE" id="PS50076"/>
    </source>
</evidence>
<comment type="similarity">
    <text evidence="1 4">Belongs to the HscB family.</text>
</comment>
<dbReference type="InterPro" id="IPR009073">
    <property type="entry name" value="HscB_oligo_C"/>
</dbReference>
<dbReference type="RefSeq" id="WP_269308308.1">
    <property type="nucleotide sequence ID" value="NZ_CP098242.1"/>
</dbReference>
<dbReference type="InterPro" id="IPR036869">
    <property type="entry name" value="J_dom_sf"/>
</dbReference>
<dbReference type="PROSITE" id="PS50076">
    <property type="entry name" value="DNAJ_2"/>
    <property type="match status" value="1"/>
</dbReference>
<dbReference type="Proteomes" id="UP001156215">
    <property type="component" value="Chromosome"/>
</dbReference>
<dbReference type="EMBL" id="CP098242">
    <property type="protein sequence ID" value="WAW09311.1"/>
    <property type="molecule type" value="Genomic_DNA"/>
</dbReference>
<accession>A0A9E9LW06</accession>
<dbReference type="Pfam" id="PF07743">
    <property type="entry name" value="HSCB_C"/>
    <property type="match status" value="1"/>
</dbReference>
<dbReference type="Gene3D" id="1.10.287.110">
    <property type="entry name" value="DnaJ domain"/>
    <property type="match status" value="1"/>
</dbReference>
<evidence type="ECO:0000256" key="3">
    <source>
        <dbReference type="ARBA" id="ARBA00025596"/>
    </source>
</evidence>
<dbReference type="GO" id="GO:0051259">
    <property type="term" value="P:protein complex oligomerization"/>
    <property type="evidence" value="ECO:0007669"/>
    <property type="project" value="InterPro"/>
</dbReference>